<dbReference type="AlphaFoldDB" id="A0A8D5G795"/>
<proteinExistence type="predicted"/>
<accession>A0A8D5G795</accession>
<dbReference type="Gene3D" id="3.30.70.100">
    <property type="match status" value="1"/>
</dbReference>
<evidence type="ECO:0000256" key="1">
    <source>
        <dbReference type="SAM" id="Phobius"/>
    </source>
</evidence>
<dbReference type="GO" id="GO:0071949">
    <property type="term" value="F:FAD binding"/>
    <property type="evidence" value="ECO:0007669"/>
    <property type="project" value="InterPro"/>
</dbReference>
<dbReference type="KEGG" id="mpau:ZMTM_07900"/>
<dbReference type="RefSeq" id="WP_221765053.1">
    <property type="nucleotide sequence ID" value="NZ_AP024110.1"/>
</dbReference>
<protein>
    <recommendedName>
        <fullName evidence="2">BLUF domain-containing protein</fullName>
    </recommendedName>
</protein>
<feature type="transmembrane region" description="Helical" evidence="1">
    <location>
        <begin position="169"/>
        <end position="192"/>
    </location>
</feature>
<sequence length="195" mass="21577">MQNLIQIIYISRSIFPSSDAFGGLDPNVARILAKSRTNNRKEGLVGVLYFGDGCFFQCLEGEQEAVEKLYQTLLEDPRHKDLKLLSRKEISERSFPDWSMKFVGIGTEMKRLLAGYGYKSFDPYSFSPEVTQAVMGLLHAAADPTESSTIAPTSNTEVITPHGDQSVRWALFISIFALLVATAAMLIAAGIIKLH</sequence>
<gene>
    <name evidence="3" type="ORF">ZMTM_07900</name>
</gene>
<keyword evidence="1" id="KW-1133">Transmembrane helix</keyword>
<keyword evidence="4" id="KW-1185">Reference proteome</keyword>
<keyword evidence="1" id="KW-0472">Membrane</keyword>
<dbReference type="EMBL" id="AP024110">
    <property type="protein sequence ID" value="BCM24531.1"/>
    <property type="molecule type" value="Genomic_DNA"/>
</dbReference>
<evidence type="ECO:0000259" key="2">
    <source>
        <dbReference type="PROSITE" id="PS50925"/>
    </source>
</evidence>
<dbReference type="GO" id="GO:0009882">
    <property type="term" value="F:blue light photoreceptor activity"/>
    <property type="evidence" value="ECO:0007669"/>
    <property type="project" value="InterPro"/>
</dbReference>
<reference evidence="3" key="1">
    <citation type="journal article" date="2021" name="Arch. Microbiol.">
        <title>Methyloradius palustris gen. nov., sp. nov., a methanol-oxidizing bacterium isolated from snow.</title>
        <authorList>
            <person name="Miyadera T."/>
            <person name="Kojima H."/>
            <person name="Fukui M."/>
        </authorList>
    </citation>
    <scope>NUCLEOTIDE SEQUENCE</scope>
    <source>
        <strain evidence="3">Zm11</strain>
    </source>
</reference>
<feature type="domain" description="BLUF" evidence="2">
    <location>
        <begin position="4"/>
        <end position="101"/>
    </location>
</feature>
<dbReference type="Pfam" id="PF04940">
    <property type="entry name" value="BLUF"/>
    <property type="match status" value="1"/>
</dbReference>
<keyword evidence="1" id="KW-0812">Transmembrane</keyword>
<dbReference type="SUPFAM" id="SSF54975">
    <property type="entry name" value="Acylphosphatase/BLUF domain-like"/>
    <property type="match status" value="1"/>
</dbReference>
<organism evidence="3 4">
    <name type="scientific">Methyloradius palustris</name>
    <dbReference type="NCBI Taxonomy" id="2778876"/>
    <lineage>
        <taxon>Bacteria</taxon>
        <taxon>Pseudomonadati</taxon>
        <taxon>Pseudomonadota</taxon>
        <taxon>Betaproteobacteria</taxon>
        <taxon>Nitrosomonadales</taxon>
        <taxon>Methylophilaceae</taxon>
        <taxon>Methyloradius</taxon>
    </lineage>
</organism>
<evidence type="ECO:0000313" key="4">
    <source>
        <dbReference type="Proteomes" id="UP000826722"/>
    </source>
</evidence>
<dbReference type="Proteomes" id="UP000826722">
    <property type="component" value="Chromosome"/>
</dbReference>
<name>A0A8D5G795_9PROT</name>
<dbReference type="InterPro" id="IPR007024">
    <property type="entry name" value="BLUF_domain"/>
</dbReference>
<dbReference type="PROSITE" id="PS50925">
    <property type="entry name" value="BLUF"/>
    <property type="match status" value="1"/>
</dbReference>
<dbReference type="SMART" id="SM01034">
    <property type="entry name" value="BLUF"/>
    <property type="match status" value="1"/>
</dbReference>
<dbReference type="InterPro" id="IPR036046">
    <property type="entry name" value="Acylphosphatase-like_dom_sf"/>
</dbReference>
<evidence type="ECO:0000313" key="3">
    <source>
        <dbReference type="EMBL" id="BCM24531.1"/>
    </source>
</evidence>